<accession>A0A8J2STI9</accession>
<dbReference type="GO" id="GO:0005783">
    <property type="term" value="C:endoplasmic reticulum"/>
    <property type="evidence" value="ECO:0007669"/>
    <property type="project" value="TreeGrafter"/>
</dbReference>
<dbReference type="Proteomes" id="UP000789595">
    <property type="component" value="Unassembled WGS sequence"/>
</dbReference>
<dbReference type="GO" id="GO:0035269">
    <property type="term" value="P:protein O-linked glycosylation via mannose"/>
    <property type="evidence" value="ECO:0007669"/>
    <property type="project" value="TreeGrafter"/>
</dbReference>
<evidence type="ECO:0000313" key="5">
    <source>
        <dbReference type="EMBL" id="CAH0372809.1"/>
    </source>
</evidence>
<feature type="region of interest" description="Disordered" evidence="3">
    <location>
        <begin position="437"/>
        <end position="462"/>
    </location>
</feature>
<evidence type="ECO:0000313" key="6">
    <source>
        <dbReference type="Proteomes" id="UP000789595"/>
    </source>
</evidence>
<dbReference type="InterPro" id="IPR011990">
    <property type="entry name" value="TPR-like_helical_dom_sf"/>
</dbReference>
<proteinExistence type="predicted"/>
<keyword evidence="4" id="KW-0812">Transmembrane</keyword>
<evidence type="ECO:0000256" key="4">
    <source>
        <dbReference type="SAM" id="Phobius"/>
    </source>
</evidence>
<feature type="transmembrane region" description="Helical" evidence="4">
    <location>
        <begin position="410"/>
        <end position="430"/>
    </location>
</feature>
<keyword evidence="2" id="KW-0802">TPR repeat</keyword>
<feature type="compositionally biased region" description="Pro residues" evidence="3">
    <location>
        <begin position="451"/>
        <end position="462"/>
    </location>
</feature>
<dbReference type="SUPFAM" id="SSF48452">
    <property type="entry name" value="TPR-like"/>
    <property type="match status" value="1"/>
</dbReference>
<keyword evidence="1" id="KW-0677">Repeat</keyword>
<evidence type="ECO:0000256" key="1">
    <source>
        <dbReference type="ARBA" id="ARBA00022737"/>
    </source>
</evidence>
<name>A0A8J2STI9_9STRA</name>
<dbReference type="PANTHER" id="PTHR44227:SF3">
    <property type="entry name" value="PROTEIN O-MANNOSYL-TRANSFERASE TMTC4"/>
    <property type="match status" value="1"/>
</dbReference>
<sequence length="652" mass="68320">MRAEARGAGAWEAILCPLTLVGVVLAAYRPLLDHDGGWGLAQEWDDRNNFLENDLVRRPLSRETLRGMWSARRINVFEPLGWLLKAVVQRLTARLDEASGLLTVDGWYHRVATLAFHAANAVARGARRLSSSPAATAHARARRLWALCGAVLRAARVGGDARTRHACAFVAAAWWAAHPAHAEVVAWASAQPYAPAALLVLLALRSHVAVVEADGAAGAALRAAGPALYLAATLCKSVVVPAPAAVAALDATLLARRVGAPRLLRRVAATTARDLAGYAAVAAVVVPVTLRANALGHDPDADVIVLHTGAQRCAKALVTIWFCLGKAAYPAGLSPHYALRDLYFEAGHDDGEARLALACFVATTAGCAALALAGLDGGAALAAWVYVVAAFLPTCGLVQHGMVQKGGDRYLYLPTLGLAVLGAVAVAVAGDRARGGSGSGASTSGAGATSAPPPPAPVAPVPPRRRAAAAAAVAVAAAALVAALVDATAALAPAWRDDVPLLERCLRVDADDWRCLDTYAEYLMARGDRGDTARDLMARGLAAVERLGVPESPKTLVFRGKALVMLGELDAGCALFDRCVERFPHAGFAWIDAGICALRDPARREAQEATFEKALALARRPEHVDAARANLAEFRRWRDSGWAGTFDGTLVY</sequence>
<dbReference type="OrthoDB" id="195091at2759"/>
<gene>
    <name evidence="5" type="ORF">PECAL_3P28550</name>
</gene>
<dbReference type="EMBL" id="CAKKNE010000003">
    <property type="protein sequence ID" value="CAH0372809.1"/>
    <property type="molecule type" value="Genomic_DNA"/>
</dbReference>
<dbReference type="InterPro" id="IPR052346">
    <property type="entry name" value="O-mannosyl-transferase_TMTC"/>
</dbReference>
<feature type="transmembrane region" description="Helical" evidence="4">
    <location>
        <begin position="467"/>
        <end position="492"/>
    </location>
</feature>
<evidence type="ECO:0000256" key="2">
    <source>
        <dbReference type="ARBA" id="ARBA00022803"/>
    </source>
</evidence>
<keyword evidence="4" id="KW-0472">Membrane</keyword>
<dbReference type="PANTHER" id="PTHR44227">
    <property type="match status" value="1"/>
</dbReference>
<keyword evidence="6" id="KW-1185">Reference proteome</keyword>
<dbReference type="AlphaFoldDB" id="A0A8J2STI9"/>
<feature type="transmembrane region" description="Helical" evidence="4">
    <location>
        <begin position="381"/>
        <end position="398"/>
    </location>
</feature>
<comment type="caution">
    <text evidence="5">The sequence shown here is derived from an EMBL/GenBank/DDBJ whole genome shotgun (WGS) entry which is preliminary data.</text>
</comment>
<keyword evidence="4" id="KW-1133">Transmembrane helix</keyword>
<dbReference type="GO" id="GO:0030968">
    <property type="term" value="P:endoplasmic reticulum unfolded protein response"/>
    <property type="evidence" value="ECO:0007669"/>
    <property type="project" value="TreeGrafter"/>
</dbReference>
<organism evidence="5 6">
    <name type="scientific">Pelagomonas calceolata</name>
    <dbReference type="NCBI Taxonomy" id="35677"/>
    <lineage>
        <taxon>Eukaryota</taxon>
        <taxon>Sar</taxon>
        <taxon>Stramenopiles</taxon>
        <taxon>Ochrophyta</taxon>
        <taxon>Pelagophyceae</taxon>
        <taxon>Pelagomonadales</taxon>
        <taxon>Pelagomonadaceae</taxon>
        <taxon>Pelagomonas</taxon>
    </lineage>
</organism>
<feature type="transmembrane region" description="Helical" evidence="4">
    <location>
        <begin position="355"/>
        <end position="375"/>
    </location>
</feature>
<dbReference type="GO" id="GO:0000030">
    <property type="term" value="F:mannosyltransferase activity"/>
    <property type="evidence" value="ECO:0007669"/>
    <property type="project" value="TreeGrafter"/>
</dbReference>
<dbReference type="Gene3D" id="1.25.40.10">
    <property type="entry name" value="Tetratricopeptide repeat domain"/>
    <property type="match status" value="1"/>
</dbReference>
<evidence type="ECO:0000256" key="3">
    <source>
        <dbReference type="SAM" id="MobiDB-lite"/>
    </source>
</evidence>
<protein>
    <submittedName>
        <fullName evidence="5">Uncharacterized protein</fullName>
    </submittedName>
</protein>
<feature type="compositionally biased region" description="Low complexity" evidence="3">
    <location>
        <begin position="440"/>
        <end position="450"/>
    </location>
</feature>
<reference evidence="5" key="1">
    <citation type="submission" date="2021-11" db="EMBL/GenBank/DDBJ databases">
        <authorList>
            <consortium name="Genoscope - CEA"/>
            <person name="William W."/>
        </authorList>
    </citation>
    <scope>NUCLEOTIDE SEQUENCE</scope>
</reference>